<dbReference type="Proteomes" id="UP000001299">
    <property type="component" value="Chromosome 1"/>
</dbReference>
<feature type="transmembrane region" description="Helical" evidence="1">
    <location>
        <begin position="472"/>
        <end position="491"/>
    </location>
</feature>
<feature type="transmembrane region" description="Helical" evidence="1">
    <location>
        <begin position="378"/>
        <end position="396"/>
    </location>
</feature>
<feature type="transmembrane region" description="Helical" evidence="1">
    <location>
        <begin position="6"/>
        <end position="24"/>
    </location>
</feature>
<dbReference type="KEGG" id="bpb:bpr_I0448"/>
<feature type="transmembrane region" description="Helical" evidence="1">
    <location>
        <begin position="94"/>
        <end position="112"/>
    </location>
</feature>
<feature type="transmembrane region" description="Helical" evidence="1">
    <location>
        <begin position="443"/>
        <end position="465"/>
    </location>
</feature>
<keyword evidence="1" id="KW-1133">Transmembrane helix</keyword>
<evidence type="ECO:0008006" key="4">
    <source>
        <dbReference type="Google" id="ProtNLM"/>
    </source>
</evidence>
<keyword evidence="1" id="KW-0812">Transmembrane</keyword>
<evidence type="ECO:0000313" key="2">
    <source>
        <dbReference type="EMBL" id="ADL33196.1"/>
    </source>
</evidence>
<gene>
    <name evidence="2" type="ordered locus">bpr_I0448</name>
</gene>
<evidence type="ECO:0000313" key="3">
    <source>
        <dbReference type="Proteomes" id="UP000001299"/>
    </source>
</evidence>
<dbReference type="eggNOG" id="ENOG5031TW6">
    <property type="taxonomic scope" value="Bacteria"/>
</dbReference>
<name>E0RZZ5_BUTPB</name>
<dbReference type="HOGENOM" id="CLU_443276_0_0_9"/>
<accession>E0RZZ5</accession>
<feature type="transmembrane region" description="Helical" evidence="1">
    <location>
        <begin position="55"/>
        <end position="73"/>
    </location>
</feature>
<dbReference type="AlphaFoldDB" id="E0RZZ5"/>
<sequence length="624" mass="71374">MFVIKILLPFLYCILVGTAYSMAFKRKLIDSLAPAFFIQIILMIVSGIVVEKLSVGIMLGVICSSMTIFAKLVREKSFDAIKKVYLNEKGTIEWAVIMFIIMYGVIFILNVGKHYNMWDEFSHWGWFVRESYQNDALFCISEHRFEHKDYVPGVSLFEALWCILSLKFSEANSYRGIQMLQAAMIMPVACRIEEKKYRNSWDKIVKLIVNSVIVFGIPLFSKVPFYHTIYQDLILGVFVFYCVWIVVSEEFSNYSLFVFGLSLCNMIMCKLTAVAFVPVLFLLYTIYHHKYSSKSISRINIWLGTIIAVVLSIVPYGLYGFYLDKYNIGGSAVQGYSSISLKKIVDVITHNGNIAYQAVVDREYLRALATDGLIGKLSYIWIILGASAIVFLLMLLQDDRENKSKLKLISLWILLVGAYYAIVMYFMYMVMFSEYEAAGLASYSRYMSTFVLTTLLIMAMVIIRYTVSRARFIPALVAAILVENIVVLFGADQLLPGVLTGDEIWNEGHIDYLNGSLPEGADLMFITSLADLEAGRLSFYCPDIQFTSNVYGTQLYDEDVWSKQIPIDEFVDEITEHEYIYFFSYDESFKDLYEDAFESENVIAPGKLYKVENEDGLIRTTVVE</sequence>
<feature type="transmembrane region" description="Helical" evidence="1">
    <location>
        <begin position="31"/>
        <end position="49"/>
    </location>
</feature>
<dbReference type="EMBL" id="CP001810">
    <property type="protein sequence ID" value="ADL33196.1"/>
    <property type="molecule type" value="Genomic_DNA"/>
</dbReference>
<keyword evidence="3" id="KW-1185">Reference proteome</keyword>
<feature type="transmembrane region" description="Helical" evidence="1">
    <location>
        <begin position="408"/>
        <end position="431"/>
    </location>
</feature>
<proteinExistence type="predicted"/>
<organism evidence="2 3">
    <name type="scientific">Butyrivibrio proteoclasticus (strain ATCC 51982 / DSM 14932 / B316)</name>
    <name type="common">Clostridium proteoclasticum</name>
    <dbReference type="NCBI Taxonomy" id="515622"/>
    <lineage>
        <taxon>Bacteria</taxon>
        <taxon>Bacillati</taxon>
        <taxon>Bacillota</taxon>
        <taxon>Clostridia</taxon>
        <taxon>Lachnospirales</taxon>
        <taxon>Lachnospiraceae</taxon>
        <taxon>Butyrivibrio</taxon>
    </lineage>
</organism>
<feature type="transmembrane region" description="Helical" evidence="1">
    <location>
        <begin position="204"/>
        <end position="221"/>
    </location>
</feature>
<keyword evidence="1" id="KW-0472">Membrane</keyword>
<dbReference type="STRING" id="515622.bpr_I0448"/>
<evidence type="ECO:0000256" key="1">
    <source>
        <dbReference type="SAM" id="Phobius"/>
    </source>
</evidence>
<feature type="transmembrane region" description="Helical" evidence="1">
    <location>
        <begin position="259"/>
        <end position="287"/>
    </location>
</feature>
<reference evidence="2 3" key="1">
    <citation type="journal article" date="2010" name="PLoS ONE">
        <title>The glycobiome of the rumen bacterium Butyrivibrio proteoclasticus B316(T) highlights adaptation to a polysaccharide-rich environment.</title>
        <authorList>
            <person name="Kelly W.J."/>
            <person name="Leahy S.C."/>
            <person name="Altermann E."/>
            <person name="Yeoman C.J."/>
            <person name="Dunne J.C."/>
            <person name="Kong Z."/>
            <person name="Pacheco D.M."/>
            <person name="Li D."/>
            <person name="Noel S.J."/>
            <person name="Moon C.D."/>
            <person name="Cookson A.L."/>
            <person name="Attwood G.T."/>
        </authorList>
    </citation>
    <scope>NUCLEOTIDE SEQUENCE [LARGE SCALE GENOMIC DNA]</scope>
    <source>
        <strain evidence="3">ATCC 51982 / DSM 14932 / B316</strain>
    </source>
</reference>
<protein>
    <recommendedName>
        <fullName evidence="4">Dolichyl-phosphate-mannose-protein mannosyltransferase</fullName>
    </recommendedName>
</protein>
<feature type="transmembrane region" description="Helical" evidence="1">
    <location>
        <begin position="299"/>
        <end position="319"/>
    </location>
</feature>